<dbReference type="RefSeq" id="WP_059421759.1">
    <property type="nucleotide sequence ID" value="NZ_DF968363.1"/>
</dbReference>
<dbReference type="AlphaFoldDB" id="A0A0K8PTC6"/>
<dbReference type="PATRIC" id="fig|146537.3.peg.6370"/>
<sequence length="95" mass="10186">MSAPWALCPPTTEAGVCASGLGPGSDWKEFPGRSEYRPLFDGAANIDEIDMPQLGAKGLTLRLFDPVRMEWAELGVQPQRDPLPAGLRPFSGSEG</sequence>
<gene>
    <name evidence="1" type="ORF">SAZU_6056</name>
</gene>
<name>A0A0K8PTC6_STRAJ</name>
<evidence type="ECO:0000313" key="1">
    <source>
        <dbReference type="EMBL" id="GAP51195.1"/>
    </source>
</evidence>
<protein>
    <submittedName>
        <fullName evidence="1">Uncharacterized protein</fullName>
    </submittedName>
</protein>
<reference evidence="1" key="1">
    <citation type="journal article" date="2015" name="Genome Announc.">
        <title>Draft Genome Sequence of Thiostrepton-Producing Streptomyces azureus ATCC 14921.</title>
        <authorList>
            <person name="Sakihara K."/>
            <person name="Maeda J."/>
            <person name="Tashiro K."/>
            <person name="Fujino Y."/>
            <person name="Kuhara S."/>
            <person name="Ohshima T."/>
            <person name="Ogata S."/>
            <person name="Doi K."/>
        </authorList>
    </citation>
    <scope>NUCLEOTIDE SEQUENCE [LARGE SCALE GENOMIC DNA]</scope>
    <source>
        <strain evidence="1">ATCC14921</strain>
    </source>
</reference>
<dbReference type="Proteomes" id="UP000053859">
    <property type="component" value="Unassembled WGS sequence"/>
</dbReference>
<keyword evidence="2" id="KW-1185">Reference proteome</keyword>
<proteinExistence type="predicted"/>
<accession>A0A0K8PTC6</accession>
<organism evidence="1 2">
    <name type="scientific">Streptomyces azureus</name>
    <dbReference type="NCBI Taxonomy" id="146537"/>
    <lineage>
        <taxon>Bacteria</taxon>
        <taxon>Bacillati</taxon>
        <taxon>Actinomycetota</taxon>
        <taxon>Actinomycetes</taxon>
        <taxon>Kitasatosporales</taxon>
        <taxon>Streptomycetaceae</taxon>
        <taxon>Streptomyces</taxon>
    </lineage>
</organism>
<dbReference type="EMBL" id="DF968363">
    <property type="protein sequence ID" value="GAP51195.1"/>
    <property type="molecule type" value="Genomic_DNA"/>
</dbReference>
<evidence type="ECO:0000313" key="2">
    <source>
        <dbReference type="Proteomes" id="UP000053859"/>
    </source>
</evidence>